<evidence type="ECO:0000256" key="7">
    <source>
        <dbReference type="RuleBase" id="RU004326"/>
    </source>
</evidence>
<proteinExistence type="inferred from homology"/>
<organism evidence="12 13">
    <name type="scientific">Candidatus Alistipes avicola</name>
    <dbReference type="NCBI Taxonomy" id="2838432"/>
    <lineage>
        <taxon>Bacteria</taxon>
        <taxon>Pseudomonadati</taxon>
        <taxon>Bacteroidota</taxon>
        <taxon>Bacteroidia</taxon>
        <taxon>Bacteroidales</taxon>
        <taxon>Rikenellaceae</taxon>
        <taxon>Alistipes</taxon>
    </lineage>
</organism>
<dbReference type="InterPro" id="IPR016066">
    <property type="entry name" value="A-D-PHexomutase_CS"/>
</dbReference>
<feature type="domain" description="Alpha-D-phosphohexomutase alpha/beta/alpha" evidence="10">
    <location>
        <begin position="211"/>
        <end position="319"/>
    </location>
</feature>
<feature type="domain" description="Alpha-D-phosphohexomutase alpha/beta/alpha" evidence="11">
    <location>
        <begin position="325"/>
        <end position="449"/>
    </location>
</feature>
<evidence type="ECO:0000313" key="13">
    <source>
        <dbReference type="Proteomes" id="UP000824259"/>
    </source>
</evidence>
<dbReference type="Gene3D" id="3.40.120.10">
    <property type="entry name" value="Alpha-D-Glucose-1,6-Bisphosphate, subunit A, domain 3"/>
    <property type="match status" value="3"/>
</dbReference>
<accession>A0A9D2RKJ2</accession>
<dbReference type="Pfam" id="PF02878">
    <property type="entry name" value="PGM_PMM_I"/>
    <property type="match status" value="1"/>
</dbReference>
<dbReference type="Pfam" id="PF00408">
    <property type="entry name" value="PGM_PMM_IV"/>
    <property type="match status" value="1"/>
</dbReference>
<dbReference type="SUPFAM" id="SSF55957">
    <property type="entry name" value="Phosphoglucomutase, C-terminal domain"/>
    <property type="match status" value="1"/>
</dbReference>
<protein>
    <submittedName>
        <fullName evidence="12">Phospho-sugar mutase</fullName>
    </submittedName>
</protein>
<feature type="domain" description="Alpha-D-phosphohexomutase alpha/beta/alpha" evidence="9">
    <location>
        <begin position="49"/>
        <end position="187"/>
    </location>
</feature>
<keyword evidence="5 7" id="KW-0460">Magnesium</keyword>
<dbReference type="InterPro" id="IPR036900">
    <property type="entry name" value="A-D-PHexomutase_C_sf"/>
</dbReference>
<evidence type="ECO:0000256" key="1">
    <source>
        <dbReference type="ARBA" id="ARBA00001946"/>
    </source>
</evidence>
<dbReference type="Pfam" id="PF02879">
    <property type="entry name" value="PGM_PMM_II"/>
    <property type="match status" value="1"/>
</dbReference>
<dbReference type="InterPro" id="IPR005841">
    <property type="entry name" value="Alpha-D-phosphohexomutase_SF"/>
</dbReference>
<comment type="caution">
    <text evidence="12">The sequence shown here is derived from an EMBL/GenBank/DDBJ whole genome shotgun (WGS) entry which is preliminary data.</text>
</comment>
<dbReference type="Proteomes" id="UP000824259">
    <property type="component" value="Unassembled WGS sequence"/>
</dbReference>
<dbReference type="AlphaFoldDB" id="A0A9D2RKJ2"/>
<dbReference type="InterPro" id="IPR005844">
    <property type="entry name" value="A-D-PHexomutase_a/b/a-I"/>
</dbReference>
<gene>
    <name evidence="12" type="ORF">H9779_07430</name>
</gene>
<evidence type="ECO:0000259" key="8">
    <source>
        <dbReference type="Pfam" id="PF00408"/>
    </source>
</evidence>
<name>A0A9D2RKJ2_9BACT</name>
<comment type="cofactor">
    <cofactor evidence="1">
        <name>Mg(2+)</name>
        <dbReference type="ChEBI" id="CHEBI:18420"/>
    </cofactor>
</comment>
<dbReference type="InterPro" id="IPR005843">
    <property type="entry name" value="A-D-PHexomutase_C"/>
</dbReference>
<evidence type="ECO:0000256" key="5">
    <source>
        <dbReference type="ARBA" id="ARBA00022842"/>
    </source>
</evidence>
<dbReference type="InterPro" id="IPR005845">
    <property type="entry name" value="A-D-PHexomutase_a/b/a-II"/>
</dbReference>
<dbReference type="GO" id="GO:0005975">
    <property type="term" value="P:carbohydrate metabolic process"/>
    <property type="evidence" value="ECO:0007669"/>
    <property type="project" value="InterPro"/>
</dbReference>
<dbReference type="GO" id="GO:0008973">
    <property type="term" value="F:phosphopentomutase activity"/>
    <property type="evidence" value="ECO:0007669"/>
    <property type="project" value="TreeGrafter"/>
</dbReference>
<feature type="domain" description="Alpha-D-phosphohexomutase C-terminal" evidence="8">
    <location>
        <begin position="519"/>
        <end position="558"/>
    </location>
</feature>
<keyword evidence="6" id="KW-0413">Isomerase</keyword>
<comment type="similarity">
    <text evidence="2 7">Belongs to the phosphohexose mutase family.</text>
</comment>
<evidence type="ECO:0000256" key="2">
    <source>
        <dbReference type="ARBA" id="ARBA00010231"/>
    </source>
</evidence>
<dbReference type="Pfam" id="PF02880">
    <property type="entry name" value="PGM_PMM_III"/>
    <property type="match status" value="1"/>
</dbReference>
<evidence type="ECO:0000313" key="12">
    <source>
        <dbReference type="EMBL" id="HJA99409.1"/>
    </source>
</evidence>
<dbReference type="CDD" id="cd05799">
    <property type="entry name" value="PGM2"/>
    <property type="match status" value="1"/>
</dbReference>
<dbReference type="GO" id="GO:0000287">
    <property type="term" value="F:magnesium ion binding"/>
    <property type="evidence" value="ECO:0007669"/>
    <property type="project" value="InterPro"/>
</dbReference>
<evidence type="ECO:0000259" key="10">
    <source>
        <dbReference type="Pfam" id="PF02879"/>
    </source>
</evidence>
<dbReference type="InterPro" id="IPR005846">
    <property type="entry name" value="A-D-PHexomutase_a/b/a-III"/>
</dbReference>
<keyword evidence="3" id="KW-0597">Phosphoprotein</keyword>
<dbReference type="Gene3D" id="3.30.310.50">
    <property type="entry name" value="Alpha-D-phosphohexomutase, C-terminal domain"/>
    <property type="match status" value="1"/>
</dbReference>
<evidence type="ECO:0000259" key="11">
    <source>
        <dbReference type="Pfam" id="PF02880"/>
    </source>
</evidence>
<evidence type="ECO:0000256" key="4">
    <source>
        <dbReference type="ARBA" id="ARBA00022723"/>
    </source>
</evidence>
<dbReference type="PROSITE" id="PS00710">
    <property type="entry name" value="PGM_PMM"/>
    <property type="match status" value="1"/>
</dbReference>
<reference evidence="12" key="1">
    <citation type="journal article" date="2021" name="PeerJ">
        <title>Extensive microbial diversity within the chicken gut microbiome revealed by metagenomics and culture.</title>
        <authorList>
            <person name="Gilroy R."/>
            <person name="Ravi A."/>
            <person name="Getino M."/>
            <person name="Pursley I."/>
            <person name="Horton D.L."/>
            <person name="Alikhan N.F."/>
            <person name="Baker D."/>
            <person name="Gharbi K."/>
            <person name="Hall N."/>
            <person name="Watson M."/>
            <person name="Adriaenssens E.M."/>
            <person name="Foster-Nyarko E."/>
            <person name="Jarju S."/>
            <person name="Secka A."/>
            <person name="Antonio M."/>
            <person name="Oren A."/>
            <person name="Chaudhuri R.R."/>
            <person name="La Ragione R."/>
            <person name="Hildebrand F."/>
            <person name="Pallen M.J."/>
        </authorList>
    </citation>
    <scope>NUCLEOTIDE SEQUENCE</scope>
    <source>
        <strain evidence="12">CHK169-11906</strain>
    </source>
</reference>
<keyword evidence="4 7" id="KW-0479">Metal-binding</keyword>
<evidence type="ECO:0000256" key="3">
    <source>
        <dbReference type="ARBA" id="ARBA00022553"/>
    </source>
</evidence>
<dbReference type="InterPro" id="IPR016055">
    <property type="entry name" value="A-D-PHexomutase_a/b/a-I/II/III"/>
</dbReference>
<dbReference type="GO" id="GO:0006166">
    <property type="term" value="P:purine ribonucleoside salvage"/>
    <property type="evidence" value="ECO:0007669"/>
    <property type="project" value="TreeGrafter"/>
</dbReference>
<dbReference type="PANTHER" id="PTHR45745">
    <property type="entry name" value="PHOSPHOMANNOMUTASE 45A"/>
    <property type="match status" value="1"/>
</dbReference>
<dbReference type="SUPFAM" id="SSF53738">
    <property type="entry name" value="Phosphoglucomutase, first 3 domains"/>
    <property type="match status" value="3"/>
</dbReference>
<reference evidence="12" key="2">
    <citation type="submission" date="2021-04" db="EMBL/GenBank/DDBJ databases">
        <authorList>
            <person name="Gilroy R."/>
        </authorList>
    </citation>
    <scope>NUCLEOTIDE SEQUENCE</scope>
    <source>
        <strain evidence="12">CHK169-11906</strain>
    </source>
</reference>
<evidence type="ECO:0000256" key="6">
    <source>
        <dbReference type="ARBA" id="ARBA00023235"/>
    </source>
</evidence>
<dbReference type="PANTHER" id="PTHR45745:SF1">
    <property type="entry name" value="PHOSPHOGLUCOMUTASE 2B-RELATED"/>
    <property type="match status" value="1"/>
</dbReference>
<sequence>MKTDLEQLVLSKAQKWLDGNYDEETKKQIKYLIDNDKKELFESFYKDLEFGTGGLRGIMGVGSNRMNVYTVGAATQGLSNYLKKNFAGEQVKVVVNHDSRNNSRMFAEHVADIFASNGFTVYLFDALRPTPELSFAIRELGCQSGVVITASHNPKEYNGYKAYWVDGSQVTAPHDHNIIAEVEKITEVDQVLRGKNPENIHILDAKFDELYLNKIHELSLSPESVKRFHDLKIVYSPMHGAGVRLVPESLRRFGFTNVHVVPEQAVIDGNFPTVESPNPEERKTMTMAIDLGKRVKADLVLATDPDSDRIGVALPDENGEFVLLNGNQTLVLLMTYQLNRWAELGRLNGKQYVVKTIVTTEMVDAIAKYYKVKCFECLTGFKYIAKVIRNHEGTDMQYIGGGEESFGYMAGDYVRDKDGVSACSLAAEAAAWARDTMGISLYEWLKRLYVQFGFYREGLVSVVRKGKEGADQIQQMMVDYRQTPPTEILHSPVVKINDFKSLETTDVRTGKKEALVQDASNVLQWFTEDGTRVSVRPSGTEPKIKYYFGVKATLPSVADFDKVETDLEAKIEEIKRELKLE</sequence>
<dbReference type="EMBL" id="DWYR01000025">
    <property type="protein sequence ID" value="HJA99409.1"/>
    <property type="molecule type" value="Genomic_DNA"/>
</dbReference>
<dbReference type="PRINTS" id="PR00509">
    <property type="entry name" value="PGMPMM"/>
</dbReference>
<evidence type="ECO:0000259" key="9">
    <source>
        <dbReference type="Pfam" id="PF02878"/>
    </source>
</evidence>